<evidence type="ECO:0000313" key="1">
    <source>
        <dbReference type="EMBL" id="OGZ12314.1"/>
    </source>
</evidence>
<dbReference type="Proteomes" id="UP000178636">
    <property type="component" value="Unassembled WGS sequence"/>
</dbReference>
<reference evidence="1 2" key="1">
    <citation type="journal article" date="2016" name="Nat. Commun.">
        <title>Thousands of microbial genomes shed light on interconnected biogeochemical processes in an aquifer system.</title>
        <authorList>
            <person name="Anantharaman K."/>
            <person name="Brown C.T."/>
            <person name="Hug L.A."/>
            <person name="Sharon I."/>
            <person name="Castelle C.J."/>
            <person name="Probst A.J."/>
            <person name="Thomas B.C."/>
            <person name="Singh A."/>
            <person name="Wilkins M.J."/>
            <person name="Karaoz U."/>
            <person name="Brodie E.L."/>
            <person name="Williams K.H."/>
            <person name="Hubbard S.S."/>
            <person name="Banfield J.F."/>
        </authorList>
    </citation>
    <scope>NUCLEOTIDE SEQUENCE [LARGE SCALE GENOMIC DNA]</scope>
</reference>
<dbReference type="Gene3D" id="1.10.1220.10">
    <property type="entry name" value="Met repressor-like"/>
    <property type="match status" value="1"/>
</dbReference>
<dbReference type="AlphaFoldDB" id="A0A1G2DF88"/>
<dbReference type="GO" id="GO:0006355">
    <property type="term" value="P:regulation of DNA-templated transcription"/>
    <property type="evidence" value="ECO:0007669"/>
    <property type="project" value="InterPro"/>
</dbReference>
<dbReference type="EMBL" id="MHLO01000020">
    <property type="protein sequence ID" value="OGZ12314.1"/>
    <property type="molecule type" value="Genomic_DNA"/>
</dbReference>
<organism evidence="1 2">
    <name type="scientific">Candidatus Lloydbacteria bacterium RIFCSPHIGHO2_02_FULL_54_17</name>
    <dbReference type="NCBI Taxonomy" id="1798664"/>
    <lineage>
        <taxon>Bacteria</taxon>
        <taxon>Candidatus Lloydiibacteriota</taxon>
    </lineage>
</organism>
<accession>A0A1G2DF88</accession>
<dbReference type="InterPro" id="IPR007337">
    <property type="entry name" value="RelB/DinJ"/>
</dbReference>
<dbReference type="STRING" id="1798664.A3C93_03310"/>
<comment type="caution">
    <text evidence="1">The sequence shown here is derived from an EMBL/GenBank/DDBJ whole genome shotgun (WGS) entry which is preliminary data.</text>
</comment>
<dbReference type="InterPro" id="IPR013321">
    <property type="entry name" value="Arc_rbn_hlx_hlx"/>
</dbReference>
<proteinExistence type="predicted"/>
<dbReference type="NCBIfam" id="TIGR02384">
    <property type="entry name" value="RelB_DinJ"/>
    <property type="match status" value="1"/>
</dbReference>
<sequence>MKTTTIQVRIDPKTKREAGKIFADLGMDLSTGMKVYLNKVVETEGIPFAVTKKKFLSYSSKEEYGRQVAWALKHGKSYRSAKEMTDAILTEQD</sequence>
<dbReference type="Pfam" id="PF04221">
    <property type="entry name" value="RelB"/>
    <property type="match status" value="1"/>
</dbReference>
<evidence type="ECO:0008006" key="3">
    <source>
        <dbReference type="Google" id="ProtNLM"/>
    </source>
</evidence>
<gene>
    <name evidence="1" type="ORF">A3C93_03310</name>
</gene>
<protein>
    <recommendedName>
        <fullName evidence="3">Addiction module antitoxin, RelB/DinJ family</fullName>
    </recommendedName>
</protein>
<name>A0A1G2DF88_9BACT</name>
<evidence type="ECO:0000313" key="2">
    <source>
        <dbReference type="Proteomes" id="UP000178636"/>
    </source>
</evidence>